<dbReference type="Proteomes" id="UP000004382">
    <property type="component" value="Unassembled WGS sequence"/>
</dbReference>
<feature type="compositionally biased region" description="Basic and acidic residues" evidence="1">
    <location>
        <begin position="198"/>
        <end position="209"/>
    </location>
</feature>
<dbReference type="AlphaFoldDB" id="H1KE47"/>
<feature type="compositionally biased region" description="Basic residues" evidence="1">
    <location>
        <begin position="186"/>
        <end position="197"/>
    </location>
</feature>
<reference evidence="2 3" key="1">
    <citation type="submission" date="2011-09" db="EMBL/GenBank/DDBJ databases">
        <title>The draft genome of Methylobacterium extorquens DSM 13060.</title>
        <authorList>
            <consortium name="US DOE Joint Genome Institute (JGI-PGF)"/>
            <person name="Lucas S."/>
            <person name="Han J."/>
            <person name="Lapidus A."/>
            <person name="Cheng J.-F."/>
            <person name="Goodwin L."/>
            <person name="Pitluck S."/>
            <person name="Peters L."/>
            <person name="Land M.L."/>
            <person name="Hauser L."/>
            <person name="Koskimaki J."/>
            <person name="Halonen O."/>
            <person name="Pirttila A."/>
            <person name="Frank C."/>
            <person name="Woyke T.J."/>
        </authorList>
    </citation>
    <scope>NUCLEOTIDE SEQUENCE [LARGE SCALE GENOMIC DNA]</scope>
    <source>
        <strain evidence="2 3">DSM 13060</strain>
    </source>
</reference>
<proteinExistence type="predicted"/>
<sequence>MSRGGRQAERRGNAPKRFRQALQRFLHDGRRCRQPCCVSLFERDRLDRYRTGVRFATSDTGRPERMTWRRAAPSKSVKARSTGPLCRKLALCYSTCLAAFLVQNSTADPVGVRVDTETARSKPTDSSTKGASSSPMEALKMTSWSDDDALRRSPVEPELIAAATARETFGAKGTASGPRVDDGSVRRRPIDHRRCGRLRTDGSRPEHHSAPYVAPTEPDLALQTRDDAVADSAQLLISALFRLSAHAQGRPA</sequence>
<evidence type="ECO:0000313" key="3">
    <source>
        <dbReference type="Proteomes" id="UP000004382"/>
    </source>
</evidence>
<feature type="region of interest" description="Disordered" evidence="1">
    <location>
        <begin position="165"/>
        <end position="219"/>
    </location>
</feature>
<accession>H1KE47</accession>
<evidence type="ECO:0000256" key="1">
    <source>
        <dbReference type="SAM" id="MobiDB-lite"/>
    </source>
</evidence>
<feature type="compositionally biased region" description="Basic and acidic residues" evidence="1">
    <location>
        <begin position="114"/>
        <end position="123"/>
    </location>
</feature>
<dbReference type="EMBL" id="AGJK01000014">
    <property type="protein sequence ID" value="EHP94164.1"/>
    <property type="molecule type" value="Genomic_DNA"/>
</dbReference>
<gene>
    <name evidence="2" type="ORF">MetexDRAFT_0909</name>
</gene>
<feature type="compositionally biased region" description="Polar residues" evidence="1">
    <location>
        <begin position="124"/>
        <end position="135"/>
    </location>
</feature>
<comment type="caution">
    <text evidence="2">The sequence shown here is derived from an EMBL/GenBank/DDBJ whole genome shotgun (WGS) entry which is preliminary data.</text>
</comment>
<feature type="region of interest" description="Disordered" evidence="1">
    <location>
        <begin position="114"/>
        <end position="138"/>
    </location>
</feature>
<name>H1KE47_METEX</name>
<organism evidence="2 3">
    <name type="scientific">Methylorubrum extorquens DSM 13060</name>
    <dbReference type="NCBI Taxonomy" id="882800"/>
    <lineage>
        <taxon>Bacteria</taxon>
        <taxon>Pseudomonadati</taxon>
        <taxon>Pseudomonadota</taxon>
        <taxon>Alphaproteobacteria</taxon>
        <taxon>Hyphomicrobiales</taxon>
        <taxon>Methylobacteriaceae</taxon>
        <taxon>Methylorubrum</taxon>
    </lineage>
</organism>
<protein>
    <submittedName>
        <fullName evidence="2">Uncharacterized protein</fullName>
    </submittedName>
</protein>
<evidence type="ECO:0000313" key="2">
    <source>
        <dbReference type="EMBL" id="EHP94164.1"/>
    </source>
</evidence>